<dbReference type="EC" id="2.7.13.3" evidence="3"/>
<dbReference type="GO" id="GO:0005524">
    <property type="term" value="F:ATP binding"/>
    <property type="evidence" value="ECO:0007669"/>
    <property type="project" value="UniProtKB-KW"/>
</dbReference>
<dbReference type="Pfam" id="PF02518">
    <property type="entry name" value="HATPase_c"/>
    <property type="match status" value="1"/>
</dbReference>
<comment type="caution">
    <text evidence="16">The sequence shown here is derived from an EMBL/GenBank/DDBJ whole genome shotgun (WGS) entry which is preliminary data.</text>
</comment>
<evidence type="ECO:0000256" key="2">
    <source>
        <dbReference type="ARBA" id="ARBA00004651"/>
    </source>
</evidence>
<dbReference type="SUPFAM" id="SSF55890">
    <property type="entry name" value="Sporulation response regulatory protein Spo0B"/>
    <property type="match status" value="1"/>
</dbReference>
<keyword evidence="4" id="KW-1003">Cell membrane</keyword>
<dbReference type="SUPFAM" id="SSF55874">
    <property type="entry name" value="ATPase domain of HSP90 chaperone/DNA topoisomerase II/histidine kinase"/>
    <property type="match status" value="1"/>
</dbReference>
<evidence type="ECO:0000256" key="11">
    <source>
        <dbReference type="ARBA" id="ARBA00022989"/>
    </source>
</evidence>
<keyword evidence="10" id="KW-0067">ATP-binding</keyword>
<evidence type="ECO:0000259" key="15">
    <source>
        <dbReference type="PROSITE" id="PS50109"/>
    </source>
</evidence>
<feature type="transmembrane region" description="Helical" evidence="14">
    <location>
        <begin position="7"/>
        <end position="30"/>
    </location>
</feature>
<reference evidence="16 17" key="1">
    <citation type="journal article" date="2021" name="Microorganisms">
        <title>Bacterial Dimethylsulfoniopropionate Biosynthesis in the East China Sea.</title>
        <authorList>
            <person name="Liu J."/>
            <person name="Zhang Y."/>
            <person name="Liu J."/>
            <person name="Zhong H."/>
            <person name="Williams B.T."/>
            <person name="Zheng Y."/>
            <person name="Curson A.R.J."/>
            <person name="Sun C."/>
            <person name="Sun H."/>
            <person name="Song D."/>
            <person name="Wagner Mackenzie B."/>
            <person name="Bermejo Martinez A."/>
            <person name="Todd J.D."/>
            <person name="Zhang X.H."/>
        </authorList>
    </citation>
    <scope>NUCLEOTIDE SEQUENCE [LARGE SCALE GENOMIC DNA]</scope>
    <source>
        <strain evidence="16 17">ESS08</strain>
    </source>
</reference>
<dbReference type="InterPro" id="IPR039506">
    <property type="entry name" value="SPOB_a"/>
</dbReference>
<dbReference type="Gene3D" id="3.30.565.10">
    <property type="entry name" value="Histidine kinase-like ATPase, C-terminal domain"/>
    <property type="match status" value="1"/>
</dbReference>
<evidence type="ECO:0000256" key="3">
    <source>
        <dbReference type="ARBA" id="ARBA00012438"/>
    </source>
</evidence>
<name>A0A944CI09_9BACI</name>
<gene>
    <name evidence="16" type="ORF">DYI25_01070</name>
</gene>
<feature type="domain" description="Histidine kinase" evidence="15">
    <location>
        <begin position="336"/>
        <end position="530"/>
    </location>
</feature>
<keyword evidence="8" id="KW-0547">Nucleotide-binding</keyword>
<evidence type="ECO:0000256" key="10">
    <source>
        <dbReference type="ARBA" id="ARBA00022840"/>
    </source>
</evidence>
<dbReference type="PANTHER" id="PTHR43547">
    <property type="entry name" value="TWO-COMPONENT HISTIDINE KINASE"/>
    <property type="match status" value="1"/>
</dbReference>
<evidence type="ECO:0000256" key="14">
    <source>
        <dbReference type="SAM" id="Phobius"/>
    </source>
</evidence>
<evidence type="ECO:0000256" key="8">
    <source>
        <dbReference type="ARBA" id="ARBA00022741"/>
    </source>
</evidence>
<dbReference type="InterPro" id="IPR004358">
    <property type="entry name" value="Sig_transdc_His_kin-like_C"/>
</dbReference>
<keyword evidence="6" id="KW-0808">Transferase</keyword>
<evidence type="ECO:0000256" key="7">
    <source>
        <dbReference type="ARBA" id="ARBA00022692"/>
    </source>
</evidence>
<feature type="transmembrane region" description="Helical" evidence="14">
    <location>
        <begin position="143"/>
        <end position="163"/>
    </location>
</feature>
<evidence type="ECO:0000256" key="1">
    <source>
        <dbReference type="ARBA" id="ARBA00000085"/>
    </source>
</evidence>
<dbReference type="Proteomes" id="UP000761411">
    <property type="component" value="Unassembled WGS sequence"/>
</dbReference>
<evidence type="ECO:0000256" key="12">
    <source>
        <dbReference type="ARBA" id="ARBA00023012"/>
    </source>
</evidence>
<evidence type="ECO:0000256" key="13">
    <source>
        <dbReference type="ARBA" id="ARBA00023136"/>
    </source>
</evidence>
<evidence type="ECO:0000256" key="6">
    <source>
        <dbReference type="ARBA" id="ARBA00022679"/>
    </source>
</evidence>
<keyword evidence="12" id="KW-0902">Two-component regulatory system</keyword>
<comment type="catalytic activity">
    <reaction evidence="1">
        <text>ATP + protein L-histidine = ADP + protein N-phospho-L-histidine.</text>
        <dbReference type="EC" id="2.7.13.3"/>
    </reaction>
</comment>
<keyword evidence="7 14" id="KW-0812">Transmembrane</keyword>
<dbReference type="GO" id="GO:0000155">
    <property type="term" value="F:phosphorelay sensor kinase activity"/>
    <property type="evidence" value="ECO:0007669"/>
    <property type="project" value="InterPro"/>
</dbReference>
<dbReference type="InterPro" id="IPR005467">
    <property type="entry name" value="His_kinase_dom"/>
</dbReference>
<dbReference type="PANTHER" id="PTHR43547:SF10">
    <property type="entry name" value="SENSOR HISTIDINE KINASE DCUS"/>
    <property type="match status" value="1"/>
</dbReference>
<organism evidence="16 17">
    <name type="scientific">Mesobacillus boroniphilus</name>
    <dbReference type="NCBI Taxonomy" id="308892"/>
    <lineage>
        <taxon>Bacteria</taxon>
        <taxon>Bacillati</taxon>
        <taxon>Bacillota</taxon>
        <taxon>Bacilli</taxon>
        <taxon>Bacillales</taxon>
        <taxon>Bacillaceae</taxon>
        <taxon>Mesobacillus</taxon>
    </lineage>
</organism>
<dbReference type="Pfam" id="PF14689">
    <property type="entry name" value="SPOB_a"/>
    <property type="match status" value="1"/>
</dbReference>
<dbReference type="GO" id="GO:0006355">
    <property type="term" value="P:regulation of DNA-templated transcription"/>
    <property type="evidence" value="ECO:0007669"/>
    <property type="project" value="InterPro"/>
</dbReference>
<dbReference type="SMART" id="SM00387">
    <property type="entry name" value="HATPase_c"/>
    <property type="match status" value="1"/>
</dbReference>
<keyword evidence="13 14" id="KW-0472">Membrane</keyword>
<dbReference type="GO" id="GO:0005886">
    <property type="term" value="C:plasma membrane"/>
    <property type="evidence" value="ECO:0007669"/>
    <property type="project" value="UniProtKB-SubCell"/>
</dbReference>
<dbReference type="EMBL" id="QTKX01000001">
    <property type="protein sequence ID" value="MBS8263022.1"/>
    <property type="molecule type" value="Genomic_DNA"/>
</dbReference>
<dbReference type="AlphaFoldDB" id="A0A944CI09"/>
<dbReference type="InterPro" id="IPR036890">
    <property type="entry name" value="HATPase_C_sf"/>
</dbReference>
<dbReference type="PROSITE" id="PS50109">
    <property type="entry name" value="HIS_KIN"/>
    <property type="match status" value="1"/>
</dbReference>
<protein>
    <recommendedName>
        <fullName evidence="3">histidine kinase</fullName>
        <ecNumber evidence="3">2.7.13.3</ecNumber>
    </recommendedName>
</protein>
<dbReference type="Pfam" id="PF17203">
    <property type="entry name" value="sCache_3_2"/>
    <property type="match status" value="1"/>
</dbReference>
<evidence type="ECO:0000256" key="5">
    <source>
        <dbReference type="ARBA" id="ARBA00022553"/>
    </source>
</evidence>
<dbReference type="SUPFAM" id="SSF103190">
    <property type="entry name" value="Sensory domain-like"/>
    <property type="match status" value="1"/>
</dbReference>
<proteinExistence type="predicted"/>
<sequence length="538" mass="60164">MGLRTKMLIMSFFVVSISIFTSGLIMVYSISNAFEKELGERATAIARTVAQMSSIRNNVGKPGGETIIQPFAERTRLATNVDYIVIIDMNRIRYSHPSESLIGKEFVGGDEKASLSEHEYVSKAKGTLGNSVRAFVPIMNEEGVVQVGVAVVGILTPTFHSLVAQYQNDIFLSLIWGLLIGLFGSLVLANNIKKQTFNLEPYEIARLAEERSAVMQAMDMGIIAADENGKITFMNRLAKEYVFNDSEKEITRDNSLTEILPNLNDSISKALYNTHSLQITNRSMNIFDKIYLVSLYPIYVKGDSAGSFITMVDKTEANRLAEELTGVKTLVDALRAQNHEYMNKLHSIAGLIQLERTEEALDIIIDETTDEENIIQFLKDSISDYSISGLLLGKRARARELGIQFHFDRRSYLHHLLDGFSPGDIITVLGNLIENAFEAYLPQERNKIVVCFLQGDENHLMIMVRDKGKGIRAEDRNNIFTYGFSTKAKEGRGIGLALVKQIVESQGGKVEIHSEINKGTEITIEVERRGENDKSFYS</sequence>
<dbReference type="Gene3D" id="3.30.450.20">
    <property type="entry name" value="PAS domain"/>
    <property type="match status" value="2"/>
</dbReference>
<keyword evidence="5" id="KW-0597">Phosphoprotein</keyword>
<dbReference type="InterPro" id="IPR033463">
    <property type="entry name" value="sCache_3"/>
</dbReference>
<feature type="transmembrane region" description="Helical" evidence="14">
    <location>
        <begin position="170"/>
        <end position="189"/>
    </location>
</feature>
<dbReference type="Pfam" id="PF00989">
    <property type="entry name" value="PAS"/>
    <property type="match status" value="1"/>
</dbReference>
<dbReference type="Gene3D" id="1.10.287.130">
    <property type="match status" value="1"/>
</dbReference>
<accession>A0A944CI09</accession>
<dbReference type="InterPro" id="IPR003594">
    <property type="entry name" value="HATPase_dom"/>
</dbReference>
<comment type="subcellular location">
    <subcellularLocation>
        <location evidence="2">Cell membrane</location>
        <topology evidence="2">Multi-pass membrane protein</topology>
    </subcellularLocation>
</comment>
<dbReference type="InterPro" id="IPR016120">
    <property type="entry name" value="Sig_transdc_His_kin_SpoOB"/>
</dbReference>
<keyword evidence="17" id="KW-1185">Reference proteome</keyword>
<dbReference type="InterPro" id="IPR013767">
    <property type="entry name" value="PAS_fold"/>
</dbReference>
<dbReference type="PRINTS" id="PR00344">
    <property type="entry name" value="BCTRLSENSOR"/>
</dbReference>
<evidence type="ECO:0000313" key="17">
    <source>
        <dbReference type="Proteomes" id="UP000761411"/>
    </source>
</evidence>
<evidence type="ECO:0000256" key="4">
    <source>
        <dbReference type="ARBA" id="ARBA00022475"/>
    </source>
</evidence>
<evidence type="ECO:0000256" key="9">
    <source>
        <dbReference type="ARBA" id="ARBA00022777"/>
    </source>
</evidence>
<keyword evidence="11 14" id="KW-1133">Transmembrane helix</keyword>
<dbReference type="InterPro" id="IPR029151">
    <property type="entry name" value="Sensor-like_sf"/>
</dbReference>
<evidence type="ECO:0000313" key="16">
    <source>
        <dbReference type="EMBL" id="MBS8263022.1"/>
    </source>
</evidence>
<keyword evidence="9 16" id="KW-0418">Kinase</keyword>